<evidence type="ECO:0000256" key="1">
    <source>
        <dbReference type="ARBA" id="ARBA00001974"/>
    </source>
</evidence>
<organism evidence="7 8">
    <name type="scientific">Marasmius tenuissimus</name>
    <dbReference type="NCBI Taxonomy" id="585030"/>
    <lineage>
        <taxon>Eukaryota</taxon>
        <taxon>Fungi</taxon>
        <taxon>Dikarya</taxon>
        <taxon>Basidiomycota</taxon>
        <taxon>Agaricomycotina</taxon>
        <taxon>Agaricomycetes</taxon>
        <taxon>Agaricomycetidae</taxon>
        <taxon>Agaricales</taxon>
        <taxon>Marasmiineae</taxon>
        <taxon>Marasmiaceae</taxon>
        <taxon>Marasmius</taxon>
    </lineage>
</organism>
<dbReference type="PROSITE" id="PS00624">
    <property type="entry name" value="GMC_OXRED_2"/>
    <property type="match status" value="1"/>
</dbReference>
<dbReference type="EMBL" id="JBBXMP010000001">
    <property type="protein sequence ID" value="KAL0072310.1"/>
    <property type="molecule type" value="Genomic_DNA"/>
</dbReference>
<sequence length="611" mass="64561">MAAKTLVIALVASLPLIGQCAIVENVRDLPTDTFDFIVVGGGTAGNVLANRLTEDSRFSVLVLEAGGSNEGILNIMVPAFCGTTPGTQVDWNYTVQVGPLDRPPEPYPRGFVLGGSSSINCMAYTRGSSEDWNRYAQVSGDDGWSWDSIQPYIRKNERFTPPADGHDTTGEFDPAVHGLTGINSVTLSSGFRTEIGGRVIQASKAFGEDSQFHFNLDTNSGNQLGIGFGQSTIFNGTRSSSATSYLAPPFVGRPNLHVLLHAHVTRILPADAGADSLVFRGVEFSQDSGSTIHTVTASKEIILSAGTIGTPQILMLSGIGDPDALNGLGIEPLHALPSVGQNLTEQPVGFYPWQVTANDTADAAGRNATLAAEQLAMWEEMRRGPLVNGPLLDVGWIRVPAEERQGFDDPSAGPNTAHLELQFLNSGGMPAPSGNFISASPVLVSPVSRGFLTINSSNPFDHPFINLNLVSDPFDLLALRSGLRAIDRFMESPALDGFIISAALNVTGGRASDATDEELDGYIKSTTVGALHIIGTASMSAQNASWGVVNSDLRVKGLQGLRVVDASVLPFTPAAHTQAPVYIVAERAADLIKASWAESQGVRVGVEVVLS</sequence>
<dbReference type="Pfam" id="PF00732">
    <property type="entry name" value="GMC_oxred_N"/>
    <property type="match status" value="1"/>
</dbReference>
<evidence type="ECO:0000259" key="6">
    <source>
        <dbReference type="PROSITE" id="PS00624"/>
    </source>
</evidence>
<keyword evidence="8" id="KW-1185">Reference proteome</keyword>
<dbReference type="PANTHER" id="PTHR11552:SF147">
    <property type="entry name" value="CHOLINE DEHYDROGENASE, MITOCHONDRIAL"/>
    <property type="match status" value="1"/>
</dbReference>
<protein>
    <recommendedName>
        <fullName evidence="6">Glucose-methanol-choline oxidoreductase N-terminal domain-containing protein</fullName>
    </recommendedName>
</protein>
<evidence type="ECO:0000256" key="3">
    <source>
        <dbReference type="ARBA" id="ARBA00022630"/>
    </source>
</evidence>
<dbReference type="SUPFAM" id="SSF51905">
    <property type="entry name" value="FAD/NAD(P)-binding domain"/>
    <property type="match status" value="1"/>
</dbReference>
<evidence type="ECO:0000256" key="5">
    <source>
        <dbReference type="SAM" id="SignalP"/>
    </source>
</evidence>
<dbReference type="Pfam" id="PF05199">
    <property type="entry name" value="GMC_oxred_C"/>
    <property type="match status" value="1"/>
</dbReference>
<keyword evidence="3" id="KW-0285">Flavoprotein</keyword>
<dbReference type="Gene3D" id="3.50.50.60">
    <property type="entry name" value="FAD/NAD(P)-binding domain"/>
    <property type="match status" value="1"/>
</dbReference>
<evidence type="ECO:0000256" key="2">
    <source>
        <dbReference type="ARBA" id="ARBA00010790"/>
    </source>
</evidence>
<gene>
    <name evidence="7" type="ORF">AAF712_000072</name>
</gene>
<dbReference type="PANTHER" id="PTHR11552">
    <property type="entry name" value="GLUCOSE-METHANOL-CHOLINE GMC OXIDOREDUCTASE"/>
    <property type="match status" value="1"/>
</dbReference>
<comment type="cofactor">
    <cofactor evidence="1">
        <name>FAD</name>
        <dbReference type="ChEBI" id="CHEBI:57692"/>
    </cofactor>
</comment>
<name>A0ABR3AFS9_9AGAR</name>
<feature type="domain" description="Glucose-methanol-choline oxidoreductase N-terminal" evidence="6">
    <location>
        <begin position="306"/>
        <end position="320"/>
    </location>
</feature>
<dbReference type="Proteomes" id="UP001437256">
    <property type="component" value="Unassembled WGS sequence"/>
</dbReference>
<dbReference type="InterPro" id="IPR000172">
    <property type="entry name" value="GMC_OxRdtase_N"/>
</dbReference>
<keyword evidence="4" id="KW-0274">FAD</keyword>
<comment type="caution">
    <text evidence="7">The sequence shown here is derived from an EMBL/GenBank/DDBJ whole genome shotgun (WGS) entry which is preliminary data.</text>
</comment>
<dbReference type="Gene3D" id="3.30.560.10">
    <property type="entry name" value="Glucose Oxidase, domain 3"/>
    <property type="match status" value="1"/>
</dbReference>
<proteinExistence type="inferred from homology"/>
<evidence type="ECO:0000256" key="4">
    <source>
        <dbReference type="ARBA" id="ARBA00022827"/>
    </source>
</evidence>
<dbReference type="InterPro" id="IPR007867">
    <property type="entry name" value="GMC_OxRtase_C"/>
</dbReference>
<dbReference type="SUPFAM" id="SSF54373">
    <property type="entry name" value="FAD-linked reductases, C-terminal domain"/>
    <property type="match status" value="1"/>
</dbReference>
<feature type="chain" id="PRO_5047364635" description="Glucose-methanol-choline oxidoreductase N-terminal domain-containing protein" evidence="5">
    <location>
        <begin position="21"/>
        <end position="611"/>
    </location>
</feature>
<feature type="signal peptide" evidence="5">
    <location>
        <begin position="1"/>
        <end position="20"/>
    </location>
</feature>
<comment type="similarity">
    <text evidence="2">Belongs to the GMC oxidoreductase family.</text>
</comment>
<dbReference type="InterPro" id="IPR036188">
    <property type="entry name" value="FAD/NAD-bd_sf"/>
</dbReference>
<dbReference type="InterPro" id="IPR012132">
    <property type="entry name" value="GMC_OxRdtase"/>
</dbReference>
<dbReference type="PIRSF" id="PIRSF000137">
    <property type="entry name" value="Alcohol_oxidase"/>
    <property type="match status" value="1"/>
</dbReference>
<accession>A0ABR3AFS9</accession>
<keyword evidence="5" id="KW-0732">Signal</keyword>
<evidence type="ECO:0000313" key="8">
    <source>
        <dbReference type="Proteomes" id="UP001437256"/>
    </source>
</evidence>
<reference evidence="7 8" key="1">
    <citation type="submission" date="2024-05" db="EMBL/GenBank/DDBJ databases">
        <title>A draft genome resource for the thread blight pathogen Marasmius tenuissimus strain MS-2.</title>
        <authorList>
            <person name="Yulfo-Soto G.E."/>
            <person name="Baruah I.K."/>
            <person name="Amoako-Attah I."/>
            <person name="Bukari Y."/>
            <person name="Meinhardt L.W."/>
            <person name="Bailey B.A."/>
            <person name="Cohen S.P."/>
        </authorList>
    </citation>
    <scope>NUCLEOTIDE SEQUENCE [LARGE SCALE GENOMIC DNA]</scope>
    <source>
        <strain evidence="7 8">MS-2</strain>
    </source>
</reference>
<evidence type="ECO:0000313" key="7">
    <source>
        <dbReference type="EMBL" id="KAL0072310.1"/>
    </source>
</evidence>